<evidence type="ECO:0000313" key="1">
    <source>
        <dbReference type="EMBL" id="GAU48338.1"/>
    </source>
</evidence>
<name>A0A2Z6NVW2_TRISU</name>
<dbReference type="OrthoDB" id="1435764at2759"/>
<evidence type="ECO:0008006" key="3">
    <source>
        <dbReference type="Google" id="ProtNLM"/>
    </source>
</evidence>
<proteinExistence type="predicted"/>
<gene>
    <name evidence="1" type="ORF">TSUD_267630</name>
</gene>
<organism evidence="1 2">
    <name type="scientific">Trifolium subterraneum</name>
    <name type="common">Subterranean clover</name>
    <dbReference type="NCBI Taxonomy" id="3900"/>
    <lineage>
        <taxon>Eukaryota</taxon>
        <taxon>Viridiplantae</taxon>
        <taxon>Streptophyta</taxon>
        <taxon>Embryophyta</taxon>
        <taxon>Tracheophyta</taxon>
        <taxon>Spermatophyta</taxon>
        <taxon>Magnoliopsida</taxon>
        <taxon>eudicotyledons</taxon>
        <taxon>Gunneridae</taxon>
        <taxon>Pentapetalae</taxon>
        <taxon>rosids</taxon>
        <taxon>fabids</taxon>
        <taxon>Fabales</taxon>
        <taxon>Fabaceae</taxon>
        <taxon>Papilionoideae</taxon>
        <taxon>50 kb inversion clade</taxon>
        <taxon>NPAAA clade</taxon>
        <taxon>Hologalegina</taxon>
        <taxon>IRL clade</taxon>
        <taxon>Trifolieae</taxon>
        <taxon>Trifolium</taxon>
    </lineage>
</organism>
<dbReference type="Proteomes" id="UP000242715">
    <property type="component" value="Unassembled WGS sequence"/>
</dbReference>
<keyword evidence="2" id="KW-1185">Reference proteome</keyword>
<protein>
    <recommendedName>
        <fullName evidence="3">Reverse transcriptase zinc-binding domain-containing protein</fullName>
    </recommendedName>
</protein>
<dbReference type="PANTHER" id="PTHR36617:SF5">
    <property type="entry name" value="OS05G0421675 PROTEIN"/>
    <property type="match status" value="1"/>
</dbReference>
<dbReference type="PANTHER" id="PTHR36617">
    <property type="entry name" value="PROTEIN, PUTATIVE-RELATED"/>
    <property type="match status" value="1"/>
</dbReference>
<dbReference type="AlphaFoldDB" id="A0A2Z6NVW2"/>
<sequence length="223" mass="25806">MGKWVWRCLEERDSLWSLVLKAKYGQEGGRVCFAEGVGSAWWRNVNSVRVGVGVQDNRWLVDNICRRVGNGRDTLFWLDPWLEECPLQRSFCRLYELAENTSISVADMFEAGWGIGGEEWKWRRRLFAWEEELVLGCIGKLANIFLQVDEVDRWVWKLHSSQSYSVKSVYSYLSASETRISDSFDRKEVPLVTISYYALRYVVSLKISTTYFFSAQCTVGCGS</sequence>
<reference evidence="2" key="1">
    <citation type="journal article" date="2017" name="Front. Plant Sci.">
        <title>Climate Clever Clovers: New Paradigm to Reduce the Environmental Footprint of Ruminants by Breeding Low Methanogenic Forages Utilizing Haplotype Variation.</title>
        <authorList>
            <person name="Kaur P."/>
            <person name="Appels R."/>
            <person name="Bayer P.E."/>
            <person name="Keeble-Gagnere G."/>
            <person name="Wang J."/>
            <person name="Hirakawa H."/>
            <person name="Shirasawa K."/>
            <person name="Vercoe P."/>
            <person name="Stefanova K."/>
            <person name="Durmic Z."/>
            <person name="Nichols P."/>
            <person name="Revell C."/>
            <person name="Isobe S.N."/>
            <person name="Edwards D."/>
            <person name="Erskine W."/>
        </authorList>
    </citation>
    <scope>NUCLEOTIDE SEQUENCE [LARGE SCALE GENOMIC DNA]</scope>
    <source>
        <strain evidence="2">cv. Daliak</strain>
    </source>
</reference>
<dbReference type="EMBL" id="DF974409">
    <property type="protein sequence ID" value="GAU48338.1"/>
    <property type="molecule type" value="Genomic_DNA"/>
</dbReference>
<evidence type="ECO:0000313" key="2">
    <source>
        <dbReference type="Proteomes" id="UP000242715"/>
    </source>
</evidence>
<accession>A0A2Z6NVW2</accession>